<name>A0ABX8W9M1_9LACO</name>
<keyword evidence="3" id="KW-1185">Reference proteome</keyword>
<dbReference type="Proteomes" id="UP000826550">
    <property type="component" value="Chromosome"/>
</dbReference>
<accession>A0ABX8W9M1</accession>
<dbReference type="EMBL" id="CP048268">
    <property type="protein sequence ID" value="QYN53610.1"/>
    <property type="molecule type" value="Genomic_DNA"/>
</dbReference>
<dbReference type="RefSeq" id="WP_220220266.1">
    <property type="nucleotide sequence ID" value="NZ_CP048268.1"/>
</dbReference>
<dbReference type="Pfam" id="PF13349">
    <property type="entry name" value="DUF4097"/>
    <property type="match status" value="1"/>
</dbReference>
<feature type="domain" description="DUF4097" evidence="1">
    <location>
        <begin position="60"/>
        <end position="254"/>
    </location>
</feature>
<proteinExistence type="predicted"/>
<evidence type="ECO:0000313" key="3">
    <source>
        <dbReference type="Proteomes" id="UP000826550"/>
    </source>
</evidence>
<dbReference type="Gene3D" id="2.160.20.120">
    <property type="match status" value="1"/>
</dbReference>
<evidence type="ECO:0000313" key="2">
    <source>
        <dbReference type="EMBL" id="QYN53610.1"/>
    </source>
</evidence>
<reference evidence="2 3" key="1">
    <citation type="submission" date="2020-01" db="EMBL/GenBank/DDBJ databases">
        <title>Vast differences in strain-level diversity in the gut microbiota of two closely related honey bee species.</title>
        <authorList>
            <person name="Ellegaard K.M."/>
            <person name="Suenami S."/>
            <person name="Miyazaki R."/>
            <person name="Engel P."/>
        </authorList>
    </citation>
    <scope>NUCLEOTIDE SEQUENCE [LARGE SCALE GENOMIC DNA]</scope>
    <source>
        <strain evidence="2 3">ESL0416</strain>
    </source>
</reference>
<sequence>MKKRSQIISLIGIILILISGIPVTRALNFQNTNAKVDSQKAPTNQEVSKTFKTAAFDQVKLDTDRSSLKFIVGEDFHVTVSGKLKSRITDTKVTVDNNQLTIYDKPVKHHNYGGYLVTVTVPDRNTIEKISGTCNLSDLSFNDLAIPYIDLKAQYGDVVMNRVDSKNVHLNQKYGDLKINNSLVENGTVSLDVGDVIITNSQFMINAALGKKGNCKYGDVKISNSVMTGDSSFSLINGDFSMTNAHKMSYKLSTKLKRKIKVNNRSYSKHYSKILKNKPLLKVTNKNGYIKIK</sequence>
<protein>
    <submittedName>
        <fullName evidence="2">DUF4097 domain-containing protein</fullName>
    </submittedName>
</protein>
<evidence type="ECO:0000259" key="1">
    <source>
        <dbReference type="Pfam" id="PF13349"/>
    </source>
</evidence>
<dbReference type="InterPro" id="IPR025164">
    <property type="entry name" value="Toastrack_DUF4097"/>
</dbReference>
<gene>
    <name evidence="2" type="ORF">GYM71_09350</name>
</gene>
<organism evidence="2 3">
    <name type="scientific">Lactobacillus panisapium</name>
    <dbReference type="NCBI Taxonomy" id="2012495"/>
    <lineage>
        <taxon>Bacteria</taxon>
        <taxon>Bacillati</taxon>
        <taxon>Bacillota</taxon>
        <taxon>Bacilli</taxon>
        <taxon>Lactobacillales</taxon>
        <taxon>Lactobacillaceae</taxon>
        <taxon>Lactobacillus</taxon>
    </lineage>
</organism>